<keyword evidence="3" id="KW-1185">Reference proteome</keyword>
<feature type="transmembrane region" description="Helical" evidence="1">
    <location>
        <begin position="91"/>
        <end position="110"/>
    </location>
</feature>
<accession>A0A1M5Y4J0</accession>
<feature type="transmembrane region" description="Helical" evidence="1">
    <location>
        <begin position="192"/>
        <end position="214"/>
    </location>
</feature>
<sequence length="295" mass="34205">MLSKFKFLSISNIIFYLLLLFHRFVLKSYGDDYIVHVALYIALSLSTIIMEESFRKKLSVLKKISTIDVLARVVSLILNILYLYFDFHLAIINLSIAILFILNILIEIFISKIYKVSPKKNSTTVSYVEINKFITKLLNNKDNIIQLDIDANNSLNSMAHALILSGKINIVCILIYIGLFISSFIYKHFNNLMILLIIFSVILLFVFTTLNVKLTSLVLNYDKNKLLKIVFENLSFISGYIILFLAEVFLHGRLGGLRVSIWFLSIICFIPFLNRKYIINENLKILYREYNSILK</sequence>
<dbReference type="EMBL" id="FQXP01000011">
    <property type="protein sequence ID" value="SHI06990.1"/>
    <property type="molecule type" value="Genomic_DNA"/>
</dbReference>
<organism evidence="2 3">
    <name type="scientific">Clostridium collagenovorans DSM 3089</name>
    <dbReference type="NCBI Taxonomy" id="1121306"/>
    <lineage>
        <taxon>Bacteria</taxon>
        <taxon>Bacillati</taxon>
        <taxon>Bacillota</taxon>
        <taxon>Clostridia</taxon>
        <taxon>Eubacteriales</taxon>
        <taxon>Clostridiaceae</taxon>
        <taxon>Clostridium</taxon>
    </lineage>
</organism>
<gene>
    <name evidence="2" type="ORF">SAMN02745196_02658</name>
</gene>
<evidence type="ECO:0000313" key="3">
    <source>
        <dbReference type="Proteomes" id="UP000184526"/>
    </source>
</evidence>
<evidence type="ECO:0000256" key="1">
    <source>
        <dbReference type="SAM" id="Phobius"/>
    </source>
</evidence>
<dbReference type="RefSeq" id="WP_072832492.1">
    <property type="nucleotide sequence ID" value="NZ_FQXP01000011.1"/>
</dbReference>
<feature type="transmembrane region" description="Helical" evidence="1">
    <location>
        <begin position="7"/>
        <end position="26"/>
    </location>
</feature>
<proteinExistence type="predicted"/>
<dbReference type="Proteomes" id="UP000184526">
    <property type="component" value="Unassembled WGS sequence"/>
</dbReference>
<keyword evidence="1" id="KW-1133">Transmembrane helix</keyword>
<feature type="transmembrane region" description="Helical" evidence="1">
    <location>
        <begin position="168"/>
        <end position="186"/>
    </location>
</feature>
<dbReference type="OrthoDB" id="3035463at2"/>
<evidence type="ECO:0000313" key="2">
    <source>
        <dbReference type="EMBL" id="SHI06990.1"/>
    </source>
</evidence>
<feature type="transmembrane region" description="Helical" evidence="1">
    <location>
        <begin position="256"/>
        <end position="274"/>
    </location>
</feature>
<feature type="transmembrane region" description="Helical" evidence="1">
    <location>
        <begin position="32"/>
        <end position="49"/>
    </location>
</feature>
<feature type="transmembrane region" description="Helical" evidence="1">
    <location>
        <begin position="226"/>
        <end position="250"/>
    </location>
</feature>
<name>A0A1M5Y4J0_9CLOT</name>
<feature type="transmembrane region" description="Helical" evidence="1">
    <location>
        <begin position="69"/>
        <end position="85"/>
    </location>
</feature>
<keyword evidence="1" id="KW-0812">Transmembrane</keyword>
<dbReference type="AlphaFoldDB" id="A0A1M5Y4J0"/>
<protein>
    <submittedName>
        <fullName evidence="2">Uncharacterized protein</fullName>
    </submittedName>
</protein>
<keyword evidence="1" id="KW-0472">Membrane</keyword>
<reference evidence="2 3" key="1">
    <citation type="submission" date="2016-11" db="EMBL/GenBank/DDBJ databases">
        <authorList>
            <person name="Jaros S."/>
            <person name="Januszkiewicz K."/>
            <person name="Wedrychowicz H."/>
        </authorList>
    </citation>
    <scope>NUCLEOTIDE SEQUENCE [LARGE SCALE GENOMIC DNA]</scope>
    <source>
        <strain evidence="2 3">DSM 3089</strain>
    </source>
</reference>